<sequence>MIFVYNKQFIQMKNNYLLTNVLVFNIIKKLLKGVLSFANMPSEIINNKREDGYVKTEKKSLFREGSFLAQSSFTIKSLFVVAMILWTIGSYAQNYKPFSIRKNIETRGKMIVAGNTILGKDNLPFNDNTKSNEDISMKYIDIDGDPTTFSSSSADLAIPNQADGSPTTCYRVQYAALYWGAVLKSTDGSRANIAKIKLKLPGATTYNTITGQLIYDAITAPIPAPVKSGPIENPNTPYACYAEVTNLLNGLSSLSGTYTVADVIASQGSNQSTGISAGWTLFVIYEDPTLHMKSFTVFDGFSYIDDSHFTLIPVSGFKTPPSGPVDLQFAYATLDGDKPKGGTKLEIGSKEVTTPLRPANNFFISTIENTNGVQTPRNPSGSNTLGYDTGALEIKGADPEYIKNNQSSTSFTLQVAKGQSDPIFAFFSAYAVDIIAPKIDLTKLVKNTSGVNVGGANVNLGQFLTYEISYQNVGNDNVTNFTIKDVLPQNVIFNATTGIDYSNSGGATLQSYDSATKTLIFKIPDTSVLINGGVYTIRLSVQVVPDCNSLVTACSNEIKNQAFATYQGVINPTVVQEEGSFASTACKLGSPESTNFLVDITNCKFTQNVILCGTSVVLKASDGYTTYSWSKNPDGSNPIGTGQTFTATQTGVYYVHNTAAATCKSIVETITVSNFGVTNTNPVIPYAQAPYIGEVVICPNNGKPLPYLFLCGANDTRLIKTGITDALSINWYKLDESICPSTAVDNCANENFANSCWKLVGTGADYLANISGQFKLVLNYTGGCQSIFYFNVYQNLLNPTFTKKDIICSAPGQISIGNVPTGYEYSIDGVNYIPNSPVFTITTPGNYTVFIKQIGVTSNPCIFSVPNIQIFKKDLIVQTFLTQPSCHGVADGSIKLIAGNVEPQYYFSIYKGATLVNSVGPILANEYTFSNLGWGDYTVNVSTSPANCSYTAIEKIIDPALLKVTATLSKALTCSAGEITISVEGGTPNYNYYVNGVAITLNTPSTSIKYPVSTAGTYDIKVVDLNKCEAITSIAVAEIPKPVYTVSSTNISCYGVNSGEIKFNVTNANGYTLMYSIDNGVTYQANATFSNLAAANYNAILKYSLGGFDCFFPAQTITITGPASAVTASGGVAELAGCGPTGTEGKLRITNAQGGTAPYQYSFDGGLTWQASNEKYVAPGTYTLMVKDALGCTFPMPGNVLDPKPSDPTISVNSPAFNCNGTATSTVTVTNNGGANFSYEYLLDGVVNTNTPPNVFVNVPSGSHTVSVTYKLLSVPTYSNLLKEDFGSGAPTTTSGIASAYCFNDQRVNPPYLCKYPNGTPSRSVEDNAYSVASFFWRSDDPLSNNSGAWYHFKDHTTNGADADGRFLLVNIGSAAGPYGVLYSKPIVDVIPNQPIKVEVYLANLLKLGINGASPDFIIELVDPSGTVVASQFTGVIAGPINDPDRNKWVFKALSLNPGNNTNLTFRIKSGSILYNGNDALIDDIKVYQLPKSCITQKDFPLIIDANKAFTAAVIGHKDITCAGNNDGEITIAVQNFAPTGFYYSLDGAAFVLSATSPLTIGGLSAGSHSIRVQYDMSASPCLFTLPQAITAPTPLTVTASITVQPSCSNGATINAVGSGGTPAYQYELRNTTGGAVVRPYQTNGQFTNVSSGNYTVFARDANLCVTNVGAPVIVSPIIAPVATLASSSDLCYDSVNQSTLVVDVTGGTGPFVYALDGGAAQNSNTFTNVGVGTHTIVVTDSKNCTSTISNIIIAPQLQLNAALTQDLTCLVDASINATVAGGNGAPYTYTVAFNGGTPTAVASFPYTTAAAGSYVFSVTDSKGCSAKSSAIVVSPKTTPTMTTSKTDISCNNANDGTITVTAANGFTSAYTYAIKLSTATLFTTQASNVFTGLTAGIYNIKVIDSKGCESAVSNVTIVNPNPIIANATATTFSCSPTNTKQSATITVTPSGGTGAYTYSYNNGISFTPSNTLTVNDNGSSQSFDIIVKDANGCLSSVQQIVLAPLNPPTDLAFLSNVISCTVTSTTVTATNGVGGLTYEIVSPIASATSNTTGVFTGLVPNTYVFKVTDANGCFYSEPYTVAPVIPIAIVGQNISNVLCNGGNTGLAKYTVSGFSSTGNYAVVVTPAVPFTNVNDVITLSNLIVGTYNVRVTDNTTGCTANTDVIITGPATPLSLSVVNVNANCNVATATVTATASGGTPGYLYSFVQDGFAAGTYSSSNTGNLDPTINLNWDVYVKDANGCTTKTDVTIAKDPIPTVTASVTNQCSASGSTFQIKAVGTNGVAPYTYTINSGVAPSPADTFTVAPGTYFITVKDANGCTNTTSVTVNQVLNATAVLTKDLDCTASPNAVITVSITGGKAPFSYQTSIGGSAYGIAVPIVGTSFTYPVTSANTYQFLITDSNVPACTKVSNLITVNPIVYPVITALTETQSIKCNGDANGRIQVTIDATKGVAPFTYSIDGTNYQSSNVFTGLTAGNYTVTVKDSKGCINTVPASITIAQPDPISFDLTKVDITCNNPGGSSLGSITVENVLGGTAPFKYFITNNFGDIIAGNPYVATVREDHTFSIINYGVYTINVIDANGCSLTKQITIASPPSDLTIDVTTITSDCTNGGTAIVKAISTLGSGSYAFGILETNTNPYTSTWFVPDAPGGDTRTFTNLVPGVTYTFVVHDLTTDCYYVKAANQPIPAASLLTAAVTPANVTCIGANDGSATFTLTGFDTTTTSVDYQIFTAYTNVAVAGTSGNISVLGVPPFTLTVPSPGTLSPGQYYIKFIENGTGAFNGCQSASAIFEIKESAIPLSVSAAVVQNENCNNLGIINALAKDGTAPYSYMITSSATAPLANDPAWNSSSTFNVAAGSYYVHVKDAYNCIQPSTVVVLTKDPEPVIALAIVDKCVDEGTFGINVSLTTSGIAPYTILVNGGASQNVAAFPYTITGLNSGLQTVRVIDANGCFSEQTITIDKKLSINVALTKEIDCTVSPNAVITLNAIDGLFTSANATPDFTYEVAINGSPYGAAVPFANDSRTATYTTSTAGTYQFRITDLNSCSVETTVVTVNPKVDPTATSTHTKPSCPTVLDGTLTITASLGIPPYEYSINAGTSWQTSNTFTGLGAGLVNYIVRDSKQCLFNGSETLIDPVLLNATAVVTDFACNASNIPQTAIVTVNATVGTGTAPYTYNFDGSANYYATNLLYVVDNGTIQTINYSAKDANGCIFNGSTTVNPYQKITDITIVGTAPTCPVPTSDVTLTVVGGYTPIAKYEIISPISVDNGTNPVFTSLAPNTYLFKVTDAHGCSFEKAYQVKPINNITVSGLITSEVTCFGLANGSAEFTVENFAGTYTAALTTGTGTLVQAGNKVTISGLAFGNYTVTVTDNVTGCSANASLTITQPSAALSSISAATNINCNNDTATVTITATGGTAPYKYAIARASDPVPTSFVLSNQLVVDTNNGADMNWVVYVIDSKGCSMNNPQNILLDTNPTITSAVATQCPSATGSYTITVTATGFSPALEYSVDGISFQTSNILTVNAPGIYNVTVKDANGCLSTTTPVTILQPLSLTAVVATTPSCANNDGIVNVSATGGSANYQFNIDGGAFVATTSFTGVTSGNHTMGVRDTTTLCEFYVPISITPATTITGFTLTSTPVTCNGGNDGTITATMATPAVGINDNPVYMYSLNGGTPQASNIFTGLTAATGYSVTVTSARGCQATALIDVIQPAVIDLGASTVVQFGCTAGTNGTNYASITANTVVGASGTYTIYEFIKNGVLVQRGASNSYIESDLLGGSFTINVFDNKGCMGSTLAPIIINPFISLDKINVAITAAINCSNNESIAVTVATTGGIPAANTLSYTVSGLNGTVYNATNTTGIFNNLIVGQYQIDVLNTVTGCSLSAIHFVNNPNTFELKAVKTNDVVCYASNEGRVELTIVDNQLTPTNDAGAFNYVITSAALATPINGTSTTAGPWAISGLTAGLYNVTATLQNSPFCSATTSFTITQAPADLVISETHTEITCVPGNNGSISVTATGGWPGGYQYELVGPVNVAYGSQTYFTNLTAGSYTVNVKDQGGCVKSVLVNLVVPTPIAVTAAASPLIISCFGDKTGTITATSVTGGQGSNYLYTLNYLSVTPAISNGPQVSNVFTGLGAGTYSVTVTDTWGCSGTTSGIITIDEPKLVQASLVKSTSQTCTVLSTLILTAKGGIAPYTYSTDNITFSSSVFYSSVTVSAPVGTNRYYVKDSNGCKSVVSNDVEVEPLPALTVQTDYFTSTINCNGETTGVIVAKATGGLGNYVYYLQDGLGYDVIGVVQATPGNFTQLKAGTYMVYVESGDCSATSIPVTITQPTTALSAISVPTNATCNGLNNGKIVVTASGGTGKIKYAISPDLNQFFDTGVFDNLVPGSYDIITQDQNGCYVYETGIIIAEPTPLSSAVITGTLIPEVCFGDKDGAFSITVSGGTAPYSVRIDGGTFTTGTLIQTDFDFTGLSGGMHTVYIRDANFCSYEFDVPLPESVKLNPQVIVDYGCSNNAPTLTVTVTIDASITNPADVDYALDGIAPYQASNVFTNVPPGVHHITARHTNGCEKDTPDFTIVQILPLTLTLTDGGLNEIVATATGGAGGYQYTLNGDSMGSQNKFIYYKSGDYTVTVTDANGCVASATRYFEFVDIKIPNVFTPNGDGDNDGWTPTNTMNYPDLIFYVFDRYGRKVGTYREGQFWDGKYNGNELPTGDYWYIIKLRNEKDAREFVGHFTLYR</sequence>
<dbReference type="NCBIfam" id="TIGR04131">
    <property type="entry name" value="Bac_Flav_CTERM"/>
    <property type="match status" value="1"/>
</dbReference>
<dbReference type="Proteomes" id="UP000237310">
    <property type="component" value="Unassembled WGS sequence"/>
</dbReference>
<dbReference type="NCBIfam" id="TIGR01451">
    <property type="entry name" value="B_ant_repeat"/>
    <property type="match status" value="1"/>
</dbReference>
<dbReference type="Pfam" id="PF13573">
    <property type="entry name" value="SprB"/>
    <property type="match status" value="9"/>
</dbReference>
<dbReference type="Gene3D" id="2.60.40.740">
    <property type="match status" value="1"/>
</dbReference>
<evidence type="ECO:0000313" key="2">
    <source>
        <dbReference type="Proteomes" id="UP000237310"/>
    </source>
</evidence>
<reference evidence="1 2" key="1">
    <citation type="submission" date="2018-01" db="EMBL/GenBank/DDBJ databases">
        <authorList>
            <person name="Gaut B.S."/>
            <person name="Morton B.R."/>
            <person name="Clegg M.T."/>
            <person name="Duvall M.R."/>
        </authorList>
    </citation>
    <scope>NUCLEOTIDE SEQUENCE [LARGE SCALE GENOMIC DNA]</scope>
    <source>
        <strain evidence="1 2">HR-AY</strain>
    </source>
</reference>
<dbReference type="Pfam" id="PF13585">
    <property type="entry name" value="CHU_C"/>
    <property type="match status" value="1"/>
</dbReference>
<dbReference type="InterPro" id="IPR047589">
    <property type="entry name" value="DUF11_rpt"/>
</dbReference>
<accession>A0A2S5ACA1</accession>
<evidence type="ECO:0000313" key="1">
    <source>
        <dbReference type="EMBL" id="POY39877.1"/>
    </source>
</evidence>
<dbReference type="InterPro" id="IPR025667">
    <property type="entry name" value="SprB_repeat"/>
</dbReference>
<comment type="caution">
    <text evidence="1">The sequence shown here is derived from an EMBL/GenBank/DDBJ whole genome shotgun (WGS) entry which is preliminary data.</text>
</comment>
<proteinExistence type="predicted"/>
<organism evidence="1 2">
    <name type="scientific">Flavobacterium alvei</name>
    <dbReference type="NCBI Taxonomy" id="2080416"/>
    <lineage>
        <taxon>Bacteria</taxon>
        <taxon>Pseudomonadati</taxon>
        <taxon>Bacteroidota</taxon>
        <taxon>Flavobacteriia</taxon>
        <taxon>Flavobacteriales</taxon>
        <taxon>Flavobacteriaceae</taxon>
        <taxon>Flavobacterium</taxon>
    </lineage>
</organism>
<keyword evidence="2" id="KW-1185">Reference proteome</keyword>
<gene>
    <name evidence="1" type="ORF">C3L50_08585</name>
</gene>
<dbReference type="EMBL" id="PQVG01000004">
    <property type="protein sequence ID" value="POY39877.1"/>
    <property type="molecule type" value="Genomic_DNA"/>
</dbReference>
<dbReference type="InterPro" id="IPR026341">
    <property type="entry name" value="T9SS_type_B"/>
</dbReference>
<protein>
    <submittedName>
        <fullName evidence="1">Uncharacterized protein</fullName>
    </submittedName>
</protein>
<name>A0A2S5ACA1_9FLAO</name>